<dbReference type="OrthoDB" id="9180342at2"/>
<name>A0A2R5FBB3_9PROT</name>
<comment type="caution">
    <text evidence="1">The sequence shown here is derived from an EMBL/GenBank/DDBJ whole genome shotgun (WGS) entry which is preliminary data.</text>
</comment>
<dbReference type="Proteomes" id="UP000245081">
    <property type="component" value="Unassembled WGS sequence"/>
</dbReference>
<reference evidence="1 2" key="1">
    <citation type="journal article" date="2018" name="Environ. Microbiol.">
        <title>Isolation and genomic characterization of Novimethylophilus kurashikiensis gen. nov. sp. nov., a new lanthanide-dependent methylotrophic species of Methylophilaceae.</title>
        <authorList>
            <person name="Lv H."/>
            <person name="Sahin N."/>
            <person name="Tani A."/>
        </authorList>
    </citation>
    <scope>NUCLEOTIDE SEQUENCE [LARGE SCALE GENOMIC DNA]</scope>
    <source>
        <strain evidence="1 2">La2-4</strain>
    </source>
</reference>
<dbReference type="AlphaFoldDB" id="A0A2R5FBB3"/>
<dbReference type="EMBL" id="BDOQ01000019">
    <property type="protein sequence ID" value="GBG15530.1"/>
    <property type="molecule type" value="Genomic_DNA"/>
</dbReference>
<dbReference type="InterPro" id="IPR036249">
    <property type="entry name" value="Thioredoxin-like_sf"/>
</dbReference>
<protein>
    <recommendedName>
        <fullName evidence="3">Thioredoxin domain-containing protein</fullName>
    </recommendedName>
</protein>
<keyword evidence="2" id="KW-1185">Reference proteome</keyword>
<dbReference type="RefSeq" id="WP_109016683.1">
    <property type="nucleotide sequence ID" value="NZ_BDOQ01000019.1"/>
</dbReference>
<accession>A0A2R5FBB3</accession>
<gene>
    <name evidence="1" type="ORF">NMK_3139</name>
</gene>
<evidence type="ECO:0000313" key="1">
    <source>
        <dbReference type="EMBL" id="GBG15530.1"/>
    </source>
</evidence>
<dbReference type="SUPFAM" id="SSF52833">
    <property type="entry name" value="Thioredoxin-like"/>
    <property type="match status" value="1"/>
</dbReference>
<evidence type="ECO:0008006" key="3">
    <source>
        <dbReference type="Google" id="ProtNLM"/>
    </source>
</evidence>
<organism evidence="1 2">
    <name type="scientific">Novimethylophilus kurashikiensis</name>
    <dbReference type="NCBI Taxonomy" id="1825523"/>
    <lineage>
        <taxon>Bacteria</taxon>
        <taxon>Pseudomonadati</taxon>
        <taxon>Pseudomonadota</taxon>
        <taxon>Betaproteobacteria</taxon>
        <taxon>Nitrosomonadales</taxon>
        <taxon>Methylophilaceae</taxon>
        <taxon>Novimethylophilus</taxon>
    </lineage>
</organism>
<proteinExistence type="predicted"/>
<evidence type="ECO:0000313" key="2">
    <source>
        <dbReference type="Proteomes" id="UP000245081"/>
    </source>
</evidence>
<sequence>MNSQRKGRLQLLLLVMVFVLPVLAVVVLHSTDWRPDGKSYGELFQPPRQLTFPSLSTSGHQSFDAASWQGHWHLVYVSAQECGRSCGADLHMLRQLHASLGKEIDRLQRVWLISDSLPTDIANIENQYQDLVILPQSRALIAQFDLPHIPAADSRRIYLVDPLGHLVMSYPPNSNPYGIRKDLMRLLSYSWAG</sequence>
<dbReference type="Gene3D" id="3.40.30.10">
    <property type="entry name" value="Glutaredoxin"/>
    <property type="match status" value="1"/>
</dbReference>